<dbReference type="SMART" id="SM00267">
    <property type="entry name" value="GGDEF"/>
    <property type="match status" value="1"/>
</dbReference>
<gene>
    <name evidence="4" type="ORF">JFN93_05435</name>
</gene>
<dbReference type="GO" id="GO:1902201">
    <property type="term" value="P:negative regulation of bacterial-type flagellum-dependent cell motility"/>
    <property type="evidence" value="ECO:0007669"/>
    <property type="project" value="TreeGrafter"/>
</dbReference>
<dbReference type="Proteomes" id="UP000636888">
    <property type="component" value="Unassembled WGS sequence"/>
</dbReference>
<dbReference type="SUPFAM" id="SSF55073">
    <property type="entry name" value="Nucleotide cyclase"/>
    <property type="match status" value="1"/>
</dbReference>
<comment type="catalytic activity">
    <reaction evidence="2">
        <text>2 GTP = 3',3'-c-di-GMP + 2 diphosphate</text>
        <dbReference type="Rhea" id="RHEA:24898"/>
        <dbReference type="ChEBI" id="CHEBI:33019"/>
        <dbReference type="ChEBI" id="CHEBI:37565"/>
        <dbReference type="ChEBI" id="CHEBI:58805"/>
        <dbReference type="EC" id="2.7.7.65"/>
    </reaction>
</comment>
<dbReference type="GO" id="GO:0052621">
    <property type="term" value="F:diguanylate cyclase activity"/>
    <property type="evidence" value="ECO:0007669"/>
    <property type="project" value="UniProtKB-EC"/>
</dbReference>
<dbReference type="EC" id="2.7.7.65" evidence="1"/>
<sequence>MHLLFCENYRREVLSVLGGRSGFEGVTASFFPGRCGIPPLTREDIARSLPDDAVAVEIVGDSCLREVADGSPGSSCRIYCVTPCLALFFEREFLERCMARGAYLITPGWLAKWRERTAVWGFDREALRAFFKEAIRMLVLLDTGVESDSAATLQEFAAHVDLPATTIPVGLNFFSRSLRIIVLSRRLELEKYRAEQATARLRQKSSDYAMALDLLGKFSTVHEEPKTIRLILQNFDLLFAPQILFYLCYEEGVPVRVYSLQGGPRRPDKGLIRQVVDFDGTFFWDENGSGLFRVSHDEETFGVIVVGRIRFPEYGELYCDLALSVLVPICELSIASARNYQRVRATERALNRVNRELKRLAATDTLTMIANRRRFNEYLKKEWRRAFREKWAVSLIMIDVDHFKDFNDTYGHQEGDACLRTVADIITGCISRAADLVARYGGEEFALILPNTKAQGAVVLAEKIRTAMERARIEHSSSAVAPYLTLSLGVASLVPDGTMNGSDLVAGADRALYRAKRLGRNRVVADKPARPPRNPDCHLTT</sequence>
<dbReference type="PROSITE" id="PS50887">
    <property type="entry name" value="GGDEF"/>
    <property type="match status" value="1"/>
</dbReference>
<dbReference type="InterPro" id="IPR043128">
    <property type="entry name" value="Rev_trsase/Diguanyl_cyclase"/>
</dbReference>
<dbReference type="EMBL" id="JAEMHM010000004">
    <property type="protein sequence ID" value="MBJ6724144.1"/>
    <property type="molecule type" value="Genomic_DNA"/>
</dbReference>
<dbReference type="AlphaFoldDB" id="A0A8J7IPB1"/>
<dbReference type="NCBIfam" id="TIGR00254">
    <property type="entry name" value="GGDEF"/>
    <property type="match status" value="1"/>
</dbReference>
<dbReference type="InterPro" id="IPR050469">
    <property type="entry name" value="Diguanylate_Cyclase"/>
</dbReference>
<dbReference type="Pfam" id="PF00990">
    <property type="entry name" value="GGDEF"/>
    <property type="match status" value="1"/>
</dbReference>
<evidence type="ECO:0000313" key="4">
    <source>
        <dbReference type="EMBL" id="MBJ6724144.1"/>
    </source>
</evidence>
<evidence type="ECO:0000259" key="3">
    <source>
        <dbReference type="PROSITE" id="PS50887"/>
    </source>
</evidence>
<dbReference type="GO" id="GO:0005886">
    <property type="term" value="C:plasma membrane"/>
    <property type="evidence" value="ECO:0007669"/>
    <property type="project" value="TreeGrafter"/>
</dbReference>
<dbReference type="InterPro" id="IPR000160">
    <property type="entry name" value="GGDEF_dom"/>
</dbReference>
<name>A0A8J7IPB1_9BACT</name>
<comment type="caution">
    <text evidence="4">The sequence shown here is derived from an EMBL/GenBank/DDBJ whole genome shotgun (WGS) entry which is preliminary data.</text>
</comment>
<dbReference type="Pfam" id="PF07796">
    <property type="entry name" value="DUF1638"/>
    <property type="match status" value="1"/>
</dbReference>
<protein>
    <recommendedName>
        <fullName evidence="1">diguanylate cyclase</fullName>
        <ecNumber evidence="1">2.7.7.65</ecNumber>
    </recommendedName>
</protein>
<organism evidence="4 5">
    <name type="scientific">Geomesophilobacter sediminis</name>
    <dbReference type="NCBI Taxonomy" id="2798584"/>
    <lineage>
        <taxon>Bacteria</taxon>
        <taxon>Pseudomonadati</taxon>
        <taxon>Thermodesulfobacteriota</taxon>
        <taxon>Desulfuromonadia</taxon>
        <taxon>Geobacterales</taxon>
        <taxon>Geobacteraceae</taxon>
        <taxon>Geomesophilobacter</taxon>
    </lineage>
</organism>
<dbReference type="GO" id="GO:0043709">
    <property type="term" value="P:cell adhesion involved in single-species biofilm formation"/>
    <property type="evidence" value="ECO:0007669"/>
    <property type="project" value="TreeGrafter"/>
</dbReference>
<proteinExistence type="predicted"/>
<evidence type="ECO:0000313" key="5">
    <source>
        <dbReference type="Proteomes" id="UP000636888"/>
    </source>
</evidence>
<dbReference type="FunFam" id="3.30.70.270:FF:000001">
    <property type="entry name" value="Diguanylate cyclase domain protein"/>
    <property type="match status" value="1"/>
</dbReference>
<dbReference type="InterPro" id="IPR012437">
    <property type="entry name" value="DUF1638"/>
</dbReference>
<evidence type="ECO:0000256" key="2">
    <source>
        <dbReference type="ARBA" id="ARBA00034247"/>
    </source>
</evidence>
<reference evidence="4" key="1">
    <citation type="submission" date="2020-12" db="EMBL/GenBank/DDBJ databases">
        <title>Geomonas sp. Red875, isolated from river sediment.</title>
        <authorList>
            <person name="Xu Z."/>
            <person name="Zhang Z."/>
            <person name="Masuda Y."/>
            <person name="Itoh H."/>
            <person name="Senoo K."/>
        </authorList>
    </citation>
    <scope>NUCLEOTIDE SEQUENCE</scope>
    <source>
        <strain evidence="4">Red875</strain>
    </source>
</reference>
<evidence type="ECO:0000256" key="1">
    <source>
        <dbReference type="ARBA" id="ARBA00012528"/>
    </source>
</evidence>
<dbReference type="PANTHER" id="PTHR45138:SF9">
    <property type="entry name" value="DIGUANYLATE CYCLASE DGCM-RELATED"/>
    <property type="match status" value="1"/>
</dbReference>
<feature type="domain" description="GGDEF" evidence="3">
    <location>
        <begin position="391"/>
        <end position="528"/>
    </location>
</feature>
<accession>A0A8J7IPB1</accession>
<dbReference type="Gene3D" id="3.30.70.270">
    <property type="match status" value="1"/>
</dbReference>
<dbReference type="CDD" id="cd01949">
    <property type="entry name" value="GGDEF"/>
    <property type="match status" value="1"/>
</dbReference>
<keyword evidence="5" id="KW-1185">Reference proteome</keyword>
<dbReference type="PANTHER" id="PTHR45138">
    <property type="entry name" value="REGULATORY COMPONENTS OF SENSORY TRANSDUCTION SYSTEM"/>
    <property type="match status" value="1"/>
</dbReference>
<dbReference type="InterPro" id="IPR029787">
    <property type="entry name" value="Nucleotide_cyclase"/>
</dbReference>
<dbReference type="RefSeq" id="WP_199382989.1">
    <property type="nucleotide sequence ID" value="NZ_JAEMHM010000004.1"/>
</dbReference>